<dbReference type="AlphaFoldDB" id="A0A1M4PPH8"/>
<dbReference type="InterPro" id="IPR010998">
    <property type="entry name" value="Integrase_recombinase_N"/>
</dbReference>
<accession>A0A1M4PPH8</accession>
<dbReference type="EMBL" id="LT669839">
    <property type="protein sequence ID" value="SHD77387.1"/>
    <property type="molecule type" value="Genomic_DNA"/>
</dbReference>
<dbReference type="PROSITE" id="PS51900">
    <property type="entry name" value="CB"/>
    <property type="match status" value="1"/>
</dbReference>
<sequence length="125" mass="14706">MMEEFKEYLALQGKSKNTIDSYYLHVNGYNQWYLEAFGRDCSVLYRENILDYIGYLRNIKKDTGRTINCKISALIKYNELLIENEIQQDQVVSKKDNIKVQQTFANPSDVTKCYEAHYSIPQKSN</sequence>
<dbReference type="Gene3D" id="1.10.150.130">
    <property type="match status" value="1"/>
</dbReference>
<evidence type="ECO:0000256" key="2">
    <source>
        <dbReference type="PROSITE-ProRule" id="PRU01248"/>
    </source>
</evidence>
<organism evidence="4 5">
    <name type="scientific">[Clostridium] ultunense Esp</name>
    <dbReference type="NCBI Taxonomy" id="1288971"/>
    <lineage>
        <taxon>Bacteria</taxon>
        <taxon>Bacillati</taxon>
        <taxon>Bacillota</taxon>
        <taxon>Tissierellia</taxon>
        <taxon>Tissierellales</taxon>
        <taxon>Tepidimicrobiaceae</taxon>
        <taxon>Schnuerera</taxon>
    </lineage>
</organism>
<evidence type="ECO:0000256" key="1">
    <source>
        <dbReference type="ARBA" id="ARBA00023125"/>
    </source>
</evidence>
<name>A0A1M4PPH8_9FIRM</name>
<gene>
    <name evidence="4" type="ORF">CUESP1_2030</name>
</gene>
<dbReference type="InterPro" id="IPR004107">
    <property type="entry name" value="Integrase_SAM-like_N"/>
</dbReference>
<dbReference type="GO" id="GO:0015074">
    <property type="term" value="P:DNA integration"/>
    <property type="evidence" value="ECO:0007669"/>
    <property type="project" value="InterPro"/>
</dbReference>
<protein>
    <submittedName>
        <fullName evidence="4">TnP I resolvase</fullName>
    </submittedName>
</protein>
<evidence type="ECO:0000259" key="3">
    <source>
        <dbReference type="PROSITE" id="PS51900"/>
    </source>
</evidence>
<reference evidence="4 5" key="1">
    <citation type="submission" date="2016-11" db="EMBL/GenBank/DDBJ databases">
        <authorList>
            <person name="Manzoor S."/>
        </authorList>
    </citation>
    <scope>NUCLEOTIDE SEQUENCE [LARGE SCALE GENOMIC DNA]</scope>
    <source>
        <strain evidence="4">Clostridium ultunense strain Esp</strain>
    </source>
</reference>
<evidence type="ECO:0000313" key="5">
    <source>
        <dbReference type="Proteomes" id="UP000245423"/>
    </source>
</evidence>
<keyword evidence="5" id="KW-1185">Reference proteome</keyword>
<proteinExistence type="predicted"/>
<evidence type="ECO:0000313" key="4">
    <source>
        <dbReference type="EMBL" id="SHD77387.1"/>
    </source>
</evidence>
<keyword evidence="1 2" id="KW-0238">DNA-binding</keyword>
<feature type="domain" description="Core-binding (CB)" evidence="3">
    <location>
        <begin position="1"/>
        <end position="82"/>
    </location>
</feature>
<dbReference type="GO" id="GO:0003677">
    <property type="term" value="F:DNA binding"/>
    <property type="evidence" value="ECO:0007669"/>
    <property type="project" value="UniProtKB-UniRule"/>
</dbReference>
<dbReference type="Proteomes" id="UP000245423">
    <property type="component" value="Chromosome 1"/>
</dbReference>
<dbReference type="InterPro" id="IPR044068">
    <property type="entry name" value="CB"/>
</dbReference>
<dbReference type="Pfam" id="PF13495">
    <property type="entry name" value="Phage_int_SAM_4"/>
    <property type="match status" value="1"/>
</dbReference>